<dbReference type="EMBL" id="AP021861">
    <property type="protein sequence ID" value="BBO32445.1"/>
    <property type="molecule type" value="Genomic_DNA"/>
</dbReference>
<sequence>MESYREFLRLIVWLAAIAAWPPASALPALAADEFEQPPIDYSRSTPKNSVVRLQGAFEQGKSLGWDAEQGYLPALLHELKISPATQMLVFSKTSLQRDRISPRTPRAIYFNDDVYVGYCVGGETLEVAAADPQLGAVFYTLDQTEGKAPRLERQTHRCLQCHVVADSTPIPGFLVRSLFTSPSGQPILSEGSHRVDHATPIADRWGGWYVTGTHGEQTHLGNQLIRDRKASRPWPNDDGHNVVDLTGRLRTENYLTPHSDIVALLVFEHQTHVHNLIAQANFAARQAMYYEAALNKALGEPEDHRLESTTRRIASAGDKLVAGLLFAGEAPLTHPIVGTSAFTQEFQQAGPRDSQGRSLRDLDLTTRLFKYPCSYLIYSPAFDALHPAMKSYVGQRFRDILAGQGGAEFAHLSPADRQAIAEILYQTKHDLWSSE</sequence>
<evidence type="ECO:0008006" key="4">
    <source>
        <dbReference type="Google" id="ProtNLM"/>
    </source>
</evidence>
<dbReference type="AlphaFoldDB" id="A0A5K7X7T5"/>
<gene>
    <name evidence="2" type="ORF">PLANPX_2057</name>
</gene>
<evidence type="ECO:0000256" key="1">
    <source>
        <dbReference type="SAM" id="SignalP"/>
    </source>
</evidence>
<dbReference type="Proteomes" id="UP000326837">
    <property type="component" value="Chromosome"/>
</dbReference>
<dbReference type="PROSITE" id="PS51318">
    <property type="entry name" value="TAT"/>
    <property type="match status" value="1"/>
</dbReference>
<keyword evidence="3" id="KW-1185">Reference proteome</keyword>
<name>A0A5K7X7T5_9BACT</name>
<dbReference type="KEGG" id="lpav:PLANPX_2057"/>
<keyword evidence="1" id="KW-0732">Signal</keyword>
<organism evidence="2 3">
    <name type="scientific">Lacipirellula parvula</name>
    <dbReference type="NCBI Taxonomy" id="2650471"/>
    <lineage>
        <taxon>Bacteria</taxon>
        <taxon>Pseudomonadati</taxon>
        <taxon>Planctomycetota</taxon>
        <taxon>Planctomycetia</taxon>
        <taxon>Pirellulales</taxon>
        <taxon>Lacipirellulaceae</taxon>
        <taxon>Lacipirellula</taxon>
    </lineage>
</organism>
<evidence type="ECO:0000313" key="2">
    <source>
        <dbReference type="EMBL" id="BBO32445.1"/>
    </source>
</evidence>
<feature type="chain" id="PRO_5024891461" description="Cytochrome c domain-containing protein" evidence="1">
    <location>
        <begin position="31"/>
        <end position="435"/>
    </location>
</feature>
<proteinExistence type="predicted"/>
<dbReference type="InterPro" id="IPR006311">
    <property type="entry name" value="TAT_signal"/>
</dbReference>
<protein>
    <recommendedName>
        <fullName evidence="4">Cytochrome c domain-containing protein</fullName>
    </recommendedName>
</protein>
<feature type="signal peptide" evidence="1">
    <location>
        <begin position="1"/>
        <end position="30"/>
    </location>
</feature>
<evidence type="ECO:0000313" key="3">
    <source>
        <dbReference type="Proteomes" id="UP000326837"/>
    </source>
</evidence>
<reference evidence="3" key="1">
    <citation type="submission" date="2019-10" db="EMBL/GenBank/DDBJ databases">
        <title>Lacipirellula parvula gen. nov., sp. nov., representing a lineage of planctomycetes widespread in freshwater anoxic habitats, and description of the family Lacipirellulaceae.</title>
        <authorList>
            <person name="Dedysh S.N."/>
            <person name="Kulichevskaya I.S."/>
            <person name="Beletsky A.V."/>
            <person name="Rakitin A.L."/>
            <person name="Mardanov A.V."/>
            <person name="Ivanova A.A."/>
            <person name="Saltykova V.X."/>
            <person name="Rijpstra W.I.C."/>
            <person name="Sinninghe Damste J.S."/>
            <person name="Ravin N.V."/>
        </authorList>
    </citation>
    <scope>NUCLEOTIDE SEQUENCE [LARGE SCALE GENOMIC DNA]</scope>
    <source>
        <strain evidence="3">PX69</strain>
    </source>
</reference>
<accession>A0A5K7X7T5</accession>